<name>A0A840DQ56_9MICO</name>
<dbReference type="AlphaFoldDB" id="A0A840DQ56"/>
<organism evidence="4 5">
    <name type="scientific">Canibacter oris</name>
    <dbReference type="NCBI Taxonomy" id="1365628"/>
    <lineage>
        <taxon>Bacteria</taxon>
        <taxon>Bacillati</taxon>
        <taxon>Actinomycetota</taxon>
        <taxon>Actinomycetes</taxon>
        <taxon>Micrococcales</taxon>
        <taxon>Microbacteriaceae</taxon>
        <taxon>Canibacter</taxon>
    </lineage>
</organism>
<dbReference type="GO" id="GO:0005524">
    <property type="term" value="F:ATP binding"/>
    <property type="evidence" value="ECO:0007669"/>
    <property type="project" value="UniProtKB-KW"/>
</dbReference>
<evidence type="ECO:0000256" key="1">
    <source>
        <dbReference type="ARBA" id="ARBA00022741"/>
    </source>
</evidence>
<keyword evidence="1" id="KW-0547">Nucleotide-binding</keyword>
<dbReference type="GO" id="GO:0005886">
    <property type="term" value="C:plasma membrane"/>
    <property type="evidence" value="ECO:0007669"/>
    <property type="project" value="TreeGrafter"/>
</dbReference>
<dbReference type="GO" id="GO:0016887">
    <property type="term" value="F:ATP hydrolysis activity"/>
    <property type="evidence" value="ECO:0007669"/>
    <property type="project" value="InterPro"/>
</dbReference>
<dbReference type="PROSITE" id="PS50893">
    <property type="entry name" value="ABC_TRANSPORTER_2"/>
    <property type="match status" value="1"/>
</dbReference>
<evidence type="ECO:0000256" key="2">
    <source>
        <dbReference type="ARBA" id="ARBA00022840"/>
    </source>
</evidence>
<dbReference type="Gene3D" id="3.40.50.300">
    <property type="entry name" value="P-loop containing nucleotide triphosphate hydrolases"/>
    <property type="match status" value="1"/>
</dbReference>
<dbReference type="SMART" id="SM00382">
    <property type="entry name" value="AAA"/>
    <property type="match status" value="1"/>
</dbReference>
<evidence type="ECO:0000313" key="4">
    <source>
        <dbReference type="EMBL" id="MBB4071679.1"/>
    </source>
</evidence>
<evidence type="ECO:0000259" key="3">
    <source>
        <dbReference type="PROSITE" id="PS50893"/>
    </source>
</evidence>
<dbReference type="GO" id="GO:0022857">
    <property type="term" value="F:transmembrane transporter activity"/>
    <property type="evidence" value="ECO:0007669"/>
    <property type="project" value="TreeGrafter"/>
</dbReference>
<keyword evidence="5" id="KW-1185">Reference proteome</keyword>
<dbReference type="RefSeq" id="WP_124824218.1">
    <property type="nucleotide sequence ID" value="NZ_JACIFD010000008.1"/>
</dbReference>
<proteinExistence type="predicted"/>
<dbReference type="PROSITE" id="PS00211">
    <property type="entry name" value="ABC_TRANSPORTER_1"/>
    <property type="match status" value="1"/>
</dbReference>
<dbReference type="Pfam" id="PF00005">
    <property type="entry name" value="ABC_tran"/>
    <property type="match status" value="1"/>
</dbReference>
<dbReference type="Proteomes" id="UP000571183">
    <property type="component" value="Unassembled WGS sequence"/>
</dbReference>
<feature type="domain" description="ABC transporter" evidence="3">
    <location>
        <begin position="10"/>
        <end position="214"/>
    </location>
</feature>
<evidence type="ECO:0000313" key="5">
    <source>
        <dbReference type="Proteomes" id="UP000571183"/>
    </source>
</evidence>
<dbReference type="PANTHER" id="PTHR24220">
    <property type="entry name" value="IMPORT ATP-BINDING PROTEIN"/>
    <property type="match status" value="1"/>
</dbReference>
<dbReference type="InterPro" id="IPR015854">
    <property type="entry name" value="ABC_transpr_LolD-like"/>
</dbReference>
<keyword evidence="2 4" id="KW-0067">ATP-binding</keyword>
<protein>
    <submittedName>
        <fullName evidence="4">Putative ABC transport system ATP-binding protein</fullName>
    </submittedName>
</protein>
<dbReference type="InterPro" id="IPR003439">
    <property type="entry name" value="ABC_transporter-like_ATP-bd"/>
</dbReference>
<reference evidence="4" key="1">
    <citation type="submission" date="2020-08" db="EMBL/GenBank/DDBJ databases">
        <title>Sequencing the genomes of 1000 actinobacteria strains.</title>
        <authorList>
            <person name="Klenk H.-P."/>
        </authorList>
    </citation>
    <scope>NUCLEOTIDE SEQUENCE [LARGE SCALE GENOMIC DNA]</scope>
    <source>
        <strain evidence="4">DSM 27064</strain>
    </source>
</reference>
<gene>
    <name evidence="4" type="ORF">F5897_000991</name>
</gene>
<dbReference type="SUPFAM" id="SSF52540">
    <property type="entry name" value="P-loop containing nucleoside triphosphate hydrolases"/>
    <property type="match status" value="1"/>
</dbReference>
<dbReference type="EMBL" id="JACIFD010000008">
    <property type="protein sequence ID" value="MBB4071679.1"/>
    <property type="molecule type" value="Genomic_DNA"/>
</dbReference>
<dbReference type="InterPro" id="IPR017871">
    <property type="entry name" value="ABC_transporter-like_CS"/>
</dbReference>
<accession>A0A840DQ56</accession>
<comment type="caution">
    <text evidence="4">The sequence shown here is derived from an EMBL/GenBank/DDBJ whole genome shotgun (WGS) entry which is preliminary data.</text>
</comment>
<sequence length="214" mass="23234">MIKVYENLGIKCAGVVFSYDETPLINELSFAVEPGSFTALWGESGVGKSTLLQCIGSLLTPTAGEIFVCGENVLQLKGKRKRAFLRDTVGFVFQNSGIVASWTVQKNLEVGGFSIRQEPVRLQKALDDFGIDRQMLKCAAHRLSGGQQQRVALARVALQQPKVLLLDEPTSALDDLNTARVIAFIQEFCDAGGTVLSATHDARLLAASDYQITI</sequence>
<dbReference type="InterPro" id="IPR003593">
    <property type="entry name" value="AAA+_ATPase"/>
</dbReference>
<dbReference type="InterPro" id="IPR027417">
    <property type="entry name" value="P-loop_NTPase"/>
</dbReference>